<dbReference type="EMBL" id="CCNE01000010">
    <property type="protein sequence ID" value="CDX53503.1"/>
    <property type="molecule type" value="Genomic_DNA"/>
</dbReference>
<name>A0A090G6N4_MESPL</name>
<gene>
    <name evidence="2" type="ORF">MPL3365_180162</name>
</gene>
<evidence type="ECO:0000313" key="2">
    <source>
        <dbReference type="EMBL" id="CDX53503.1"/>
    </source>
</evidence>
<dbReference type="AlphaFoldDB" id="A0A090G6N4"/>
<organism evidence="2 3">
    <name type="scientific">Mesorhizobium plurifarium</name>
    <dbReference type="NCBI Taxonomy" id="69974"/>
    <lineage>
        <taxon>Bacteria</taxon>
        <taxon>Pseudomonadati</taxon>
        <taxon>Pseudomonadota</taxon>
        <taxon>Alphaproteobacteria</taxon>
        <taxon>Hyphomicrobiales</taxon>
        <taxon>Phyllobacteriaceae</taxon>
        <taxon>Mesorhizobium</taxon>
    </lineage>
</organism>
<reference evidence="2 3" key="1">
    <citation type="submission" date="2014-08" db="EMBL/GenBank/DDBJ databases">
        <authorList>
            <person name="Moulin Lionel"/>
        </authorList>
    </citation>
    <scope>NUCLEOTIDE SEQUENCE [LARGE SCALE GENOMIC DNA]</scope>
</reference>
<protein>
    <submittedName>
        <fullName evidence="2">Uncharacterized protein</fullName>
    </submittedName>
</protein>
<proteinExistence type="predicted"/>
<evidence type="ECO:0000256" key="1">
    <source>
        <dbReference type="SAM" id="MobiDB-lite"/>
    </source>
</evidence>
<dbReference type="Proteomes" id="UP000046122">
    <property type="component" value="Unassembled WGS sequence"/>
</dbReference>
<evidence type="ECO:0000313" key="3">
    <source>
        <dbReference type="Proteomes" id="UP000046122"/>
    </source>
</evidence>
<accession>A0A090G6N4</accession>
<sequence length="143" mass="16051">MRHLGCGPFDHRPPAGDEAHRFIARAGRPVRYCRGQRPRVEEVHPDAAGAQQYIRQPGQFLIGDHPETRAEVVRLPELRDARALPIPPLNGTRRLIRRIGLKDRHVMTVAAKHGRRAQPDYASTANQDLAHPVPQCPRGSALY</sequence>
<feature type="region of interest" description="Disordered" evidence="1">
    <location>
        <begin position="114"/>
        <end position="143"/>
    </location>
</feature>